<keyword evidence="1" id="KW-0479">Metal-binding</keyword>
<reference evidence="7" key="1">
    <citation type="submission" date="2021-02" db="EMBL/GenBank/DDBJ databases">
        <authorList>
            <person name="Dougan E. K."/>
            <person name="Rhodes N."/>
            <person name="Thang M."/>
            <person name="Chan C."/>
        </authorList>
    </citation>
    <scope>NUCLEOTIDE SEQUENCE</scope>
</reference>
<feature type="domain" description="RING-type" evidence="6">
    <location>
        <begin position="412"/>
        <end position="453"/>
    </location>
</feature>
<dbReference type="GO" id="GO:0061630">
    <property type="term" value="F:ubiquitin protein ligase activity"/>
    <property type="evidence" value="ECO:0007669"/>
    <property type="project" value="TreeGrafter"/>
</dbReference>
<dbReference type="Pfam" id="PF13639">
    <property type="entry name" value="zf-RING_2"/>
    <property type="match status" value="1"/>
</dbReference>
<proteinExistence type="predicted"/>
<keyword evidence="8" id="KW-1185">Reference proteome</keyword>
<evidence type="ECO:0000313" key="8">
    <source>
        <dbReference type="Proteomes" id="UP000604046"/>
    </source>
</evidence>
<dbReference type="OrthoDB" id="431675at2759"/>
<feature type="region of interest" description="Disordered" evidence="5">
    <location>
        <begin position="284"/>
        <end position="332"/>
    </location>
</feature>
<feature type="compositionally biased region" description="Low complexity" evidence="5">
    <location>
        <begin position="188"/>
        <end position="199"/>
    </location>
</feature>
<feature type="compositionally biased region" description="Basic and acidic residues" evidence="5">
    <location>
        <begin position="168"/>
        <end position="180"/>
    </location>
</feature>
<organism evidence="7 8">
    <name type="scientific">Symbiodinium natans</name>
    <dbReference type="NCBI Taxonomy" id="878477"/>
    <lineage>
        <taxon>Eukaryota</taxon>
        <taxon>Sar</taxon>
        <taxon>Alveolata</taxon>
        <taxon>Dinophyceae</taxon>
        <taxon>Suessiales</taxon>
        <taxon>Symbiodiniaceae</taxon>
        <taxon>Symbiodinium</taxon>
    </lineage>
</organism>
<feature type="region of interest" description="Disordered" evidence="5">
    <location>
        <begin position="133"/>
        <end position="199"/>
    </location>
</feature>
<evidence type="ECO:0000259" key="6">
    <source>
        <dbReference type="PROSITE" id="PS50089"/>
    </source>
</evidence>
<keyword evidence="2 4" id="KW-0863">Zinc-finger</keyword>
<feature type="compositionally biased region" description="Low complexity" evidence="5">
    <location>
        <begin position="150"/>
        <end position="163"/>
    </location>
</feature>
<dbReference type="GO" id="GO:0005634">
    <property type="term" value="C:nucleus"/>
    <property type="evidence" value="ECO:0007669"/>
    <property type="project" value="TreeGrafter"/>
</dbReference>
<name>A0A812HE61_9DINO</name>
<dbReference type="PROSITE" id="PS50089">
    <property type="entry name" value="ZF_RING_2"/>
    <property type="match status" value="1"/>
</dbReference>
<comment type="caution">
    <text evidence="7">The sequence shown here is derived from an EMBL/GenBank/DDBJ whole genome shotgun (WGS) entry which is preliminary data.</text>
</comment>
<dbReference type="SUPFAM" id="SSF57850">
    <property type="entry name" value="RING/U-box"/>
    <property type="match status" value="1"/>
</dbReference>
<sequence>MAIGDDSDFASRLTNTTNHSTVAKDVFEEMDHELTFWLQSDATVVGPLKCLAGWGGSEVLRRGLGKDCFVGLPQRCSRHPLSSVSLVPGISQASHNASNTSGSSGRAAGPAARGFADSCLARLLQTIDRMSEAGDVPAPSVPPRPRRLQPASPASSMAMAAMAWRPSIRTERDDGRDRQTRQAGPHAGSSGSSFPVPGGDEALAVQLQFGDEGAAVAAWSPEPLVPGFVPAPHLPEPPGSRISSIDEALALALSIADMADADEWHSPHAASDFRAEARRRVRARRTRGRAFSGQNRQGDVFLGREAGSPFSEPEQTGTEHGEEQSPDDSDGFYSRLWGLDGQTFDVDVQRSRRRTERLAQPSSGRVHGVHGVHGGSPSPSRPRLRSNSGPEVGSDQTTIISFTPTDAPAEACAICCEHFVEADRLRLLPCLHRYHVLCIDRWLGQSQTCPVCKHSVVTPGAR</sequence>
<dbReference type="Gene3D" id="3.30.40.10">
    <property type="entry name" value="Zinc/RING finger domain, C3HC4 (zinc finger)"/>
    <property type="match status" value="1"/>
</dbReference>
<dbReference type="PANTHER" id="PTHR45931">
    <property type="entry name" value="SI:CH211-59O9.10"/>
    <property type="match status" value="1"/>
</dbReference>
<dbReference type="InterPro" id="IPR051834">
    <property type="entry name" value="RING_finger_E3_ligase"/>
</dbReference>
<dbReference type="PANTHER" id="PTHR45931:SF3">
    <property type="entry name" value="RING ZINC FINGER-CONTAINING PROTEIN"/>
    <property type="match status" value="1"/>
</dbReference>
<evidence type="ECO:0000256" key="5">
    <source>
        <dbReference type="SAM" id="MobiDB-lite"/>
    </source>
</evidence>
<dbReference type="EMBL" id="CAJNDS010000083">
    <property type="protein sequence ID" value="CAE6948816.1"/>
    <property type="molecule type" value="Genomic_DNA"/>
</dbReference>
<keyword evidence="3" id="KW-0862">Zinc</keyword>
<dbReference type="AlphaFoldDB" id="A0A812HE61"/>
<dbReference type="SMART" id="SM00184">
    <property type="entry name" value="RING"/>
    <property type="match status" value="1"/>
</dbReference>
<dbReference type="InterPro" id="IPR013083">
    <property type="entry name" value="Znf_RING/FYVE/PHD"/>
</dbReference>
<evidence type="ECO:0000256" key="2">
    <source>
        <dbReference type="ARBA" id="ARBA00022771"/>
    </source>
</evidence>
<evidence type="ECO:0000256" key="3">
    <source>
        <dbReference type="ARBA" id="ARBA00022833"/>
    </source>
</evidence>
<dbReference type="GO" id="GO:0008270">
    <property type="term" value="F:zinc ion binding"/>
    <property type="evidence" value="ECO:0007669"/>
    <property type="project" value="UniProtKB-KW"/>
</dbReference>
<evidence type="ECO:0000256" key="4">
    <source>
        <dbReference type="PROSITE-ProRule" id="PRU00175"/>
    </source>
</evidence>
<feature type="region of interest" description="Disordered" evidence="5">
    <location>
        <begin position="348"/>
        <end position="396"/>
    </location>
</feature>
<evidence type="ECO:0000313" key="7">
    <source>
        <dbReference type="EMBL" id="CAE6948816.1"/>
    </source>
</evidence>
<dbReference type="Proteomes" id="UP000604046">
    <property type="component" value="Unassembled WGS sequence"/>
</dbReference>
<protein>
    <submittedName>
        <fullName evidence="7">Rlim protein</fullName>
    </submittedName>
</protein>
<dbReference type="InterPro" id="IPR001841">
    <property type="entry name" value="Znf_RING"/>
</dbReference>
<gene>
    <name evidence="7" type="primary">Rlim</name>
    <name evidence="7" type="ORF">SNAT2548_LOCUS1495</name>
</gene>
<dbReference type="GO" id="GO:0006511">
    <property type="term" value="P:ubiquitin-dependent protein catabolic process"/>
    <property type="evidence" value="ECO:0007669"/>
    <property type="project" value="TreeGrafter"/>
</dbReference>
<evidence type="ECO:0000256" key="1">
    <source>
        <dbReference type="ARBA" id="ARBA00022723"/>
    </source>
</evidence>
<accession>A0A812HE61</accession>